<dbReference type="GO" id="GO:0046426">
    <property type="term" value="P:negative regulation of receptor signaling pathway via JAK-STAT"/>
    <property type="evidence" value="ECO:0007669"/>
    <property type="project" value="TreeGrafter"/>
</dbReference>
<sequence>MVNHFHYINWPDFGVPTSPAGMLNFLWRVRESGALDSPDKPPIVHCSAGVGRSGTFVFVDLALELLVKPKLDDATSAVLEAYSGLLTITRDVETNRDVLAMRKLSGHLLIL</sequence>
<dbReference type="PROSITE" id="PS00383">
    <property type="entry name" value="TYR_PHOSPHATASE_1"/>
    <property type="match status" value="1"/>
</dbReference>
<dbReference type="GO" id="GO:0005737">
    <property type="term" value="C:cytoplasm"/>
    <property type="evidence" value="ECO:0007669"/>
    <property type="project" value="TreeGrafter"/>
</dbReference>
<dbReference type="InterPro" id="IPR029021">
    <property type="entry name" value="Prot-tyrosine_phosphatase-like"/>
</dbReference>
<dbReference type="GO" id="GO:0070373">
    <property type="term" value="P:negative regulation of ERK1 and ERK2 cascade"/>
    <property type="evidence" value="ECO:0007669"/>
    <property type="project" value="TreeGrafter"/>
</dbReference>
<dbReference type="EC" id="3.1.3.48" evidence="3"/>
<comment type="similarity">
    <text evidence="2">Belongs to the protein-tyrosine phosphatase family. Non-receptor class 1 subfamily.</text>
</comment>
<dbReference type="GO" id="GO:0004726">
    <property type="term" value="F:non-membrane spanning protein tyrosine phosphatase activity"/>
    <property type="evidence" value="ECO:0007669"/>
    <property type="project" value="TreeGrafter"/>
</dbReference>
<dbReference type="OrthoDB" id="9450131at2759"/>
<dbReference type="InterPro" id="IPR000242">
    <property type="entry name" value="PTP_cat"/>
</dbReference>
<keyword evidence="4" id="KW-0597">Phosphoprotein</keyword>
<dbReference type="SUPFAM" id="SSF52799">
    <property type="entry name" value="(Phosphotyrosine protein) phosphatases II"/>
    <property type="match status" value="1"/>
</dbReference>
<comment type="caution">
    <text evidence="10">The sequence shown here is derived from an EMBL/GenBank/DDBJ whole genome shotgun (WGS) entry which is preliminary data.</text>
</comment>
<dbReference type="PANTHER" id="PTHR46047">
    <property type="entry name" value="TYROSINE-PROTEIN PHOSPHATASE NON-RECEPTOR TYPE 61F"/>
    <property type="match status" value="1"/>
</dbReference>
<keyword evidence="6" id="KW-0904">Protein phosphatase</keyword>
<evidence type="ECO:0000259" key="8">
    <source>
        <dbReference type="PROSITE" id="PS50055"/>
    </source>
</evidence>
<dbReference type="InterPro" id="IPR003595">
    <property type="entry name" value="Tyr_Pase_cat"/>
</dbReference>
<dbReference type="GO" id="GO:0019901">
    <property type="term" value="F:protein kinase binding"/>
    <property type="evidence" value="ECO:0007669"/>
    <property type="project" value="TreeGrafter"/>
</dbReference>
<evidence type="ECO:0000256" key="1">
    <source>
        <dbReference type="ARBA" id="ARBA00004308"/>
    </source>
</evidence>
<accession>A0A3S5CIE2</accession>
<reference evidence="10" key="1">
    <citation type="submission" date="2018-11" db="EMBL/GenBank/DDBJ databases">
        <authorList>
            <consortium name="Pathogen Informatics"/>
        </authorList>
    </citation>
    <scope>NUCLEOTIDE SEQUENCE</scope>
</reference>
<dbReference type="Pfam" id="PF00102">
    <property type="entry name" value="Y_phosphatase"/>
    <property type="match status" value="1"/>
</dbReference>
<dbReference type="InterPro" id="IPR016130">
    <property type="entry name" value="Tyr_Pase_AS"/>
</dbReference>
<feature type="domain" description="Tyrosine specific protein phosphatases" evidence="9">
    <location>
        <begin position="23"/>
        <end position="64"/>
    </location>
</feature>
<keyword evidence="7" id="KW-0472">Membrane</keyword>
<comment type="subcellular location">
    <subcellularLocation>
        <location evidence="1">Endomembrane system</location>
    </subcellularLocation>
</comment>
<evidence type="ECO:0000259" key="9">
    <source>
        <dbReference type="PROSITE" id="PS50056"/>
    </source>
</evidence>
<dbReference type="InterPro" id="IPR000387">
    <property type="entry name" value="Tyr_Pase_dom"/>
</dbReference>
<dbReference type="GO" id="GO:0005634">
    <property type="term" value="C:nucleus"/>
    <property type="evidence" value="ECO:0007669"/>
    <property type="project" value="TreeGrafter"/>
</dbReference>
<evidence type="ECO:0000313" key="11">
    <source>
        <dbReference type="Proteomes" id="UP000784294"/>
    </source>
</evidence>
<evidence type="ECO:0000313" key="10">
    <source>
        <dbReference type="EMBL" id="VEL10725.1"/>
    </source>
</evidence>
<name>A0A3S5CIE2_9PLAT</name>
<dbReference type="PANTHER" id="PTHR46047:SF3">
    <property type="entry name" value="TYROSINE-PROTEIN PHOSPHATASE NON-RECEPTOR TYPE 61F"/>
    <property type="match status" value="1"/>
</dbReference>
<evidence type="ECO:0000256" key="5">
    <source>
        <dbReference type="ARBA" id="ARBA00022801"/>
    </source>
</evidence>
<dbReference type="EMBL" id="CAAALY010009792">
    <property type="protein sequence ID" value="VEL10725.1"/>
    <property type="molecule type" value="Genomic_DNA"/>
</dbReference>
<dbReference type="GO" id="GO:0012505">
    <property type="term" value="C:endomembrane system"/>
    <property type="evidence" value="ECO:0007669"/>
    <property type="project" value="UniProtKB-SubCell"/>
</dbReference>
<dbReference type="SMART" id="SM00404">
    <property type="entry name" value="PTPc_motif"/>
    <property type="match status" value="1"/>
</dbReference>
<evidence type="ECO:0000256" key="2">
    <source>
        <dbReference type="ARBA" id="ARBA00009701"/>
    </source>
</evidence>
<evidence type="ECO:0000256" key="3">
    <source>
        <dbReference type="ARBA" id="ARBA00013064"/>
    </source>
</evidence>
<dbReference type="PROSITE" id="PS50055">
    <property type="entry name" value="TYR_PHOSPHATASE_PTP"/>
    <property type="match status" value="1"/>
</dbReference>
<evidence type="ECO:0000256" key="7">
    <source>
        <dbReference type="ARBA" id="ARBA00023136"/>
    </source>
</evidence>
<gene>
    <name evidence="10" type="ORF">PXEA_LOCUS4165</name>
</gene>
<keyword evidence="5" id="KW-0378">Hydrolase</keyword>
<keyword evidence="11" id="KW-1185">Reference proteome</keyword>
<feature type="domain" description="Tyrosine-protein phosphatase" evidence="8">
    <location>
        <begin position="1"/>
        <end position="111"/>
    </location>
</feature>
<dbReference type="Gene3D" id="3.90.190.10">
    <property type="entry name" value="Protein tyrosine phosphatase superfamily"/>
    <property type="match status" value="1"/>
</dbReference>
<dbReference type="AlphaFoldDB" id="A0A3S5CIE2"/>
<organism evidence="10 11">
    <name type="scientific">Protopolystoma xenopodis</name>
    <dbReference type="NCBI Taxonomy" id="117903"/>
    <lineage>
        <taxon>Eukaryota</taxon>
        <taxon>Metazoa</taxon>
        <taxon>Spiralia</taxon>
        <taxon>Lophotrochozoa</taxon>
        <taxon>Platyhelminthes</taxon>
        <taxon>Monogenea</taxon>
        <taxon>Polyopisthocotylea</taxon>
        <taxon>Polystomatidea</taxon>
        <taxon>Polystomatidae</taxon>
        <taxon>Protopolystoma</taxon>
    </lineage>
</organism>
<dbReference type="Proteomes" id="UP000784294">
    <property type="component" value="Unassembled WGS sequence"/>
</dbReference>
<dbReference type="PROSITE" id="PS50056">
    <property type="entry name" value="TYR_PHOSPHATASE_2"/>
    <property type="match status" value="1"/>
</dbReference>
<evidence type="ECO:0000256" key="4">
    <source>
        <dbReference type="ARBA" id="ARBA00022553"/>
    </source>
</evidence>
<dbReference type="InterPro" id="IPR051985">
    <property type="entry name" value="NR_tyrosine_phosphatase"/>
</dbReference>
<protein>
    <recommendedName>
        <fullName evidence="3">protein-tyrosine-phosphatase</fullName>
        <ecNumber evidence="3">3.1.3.48</ecNumber>
    </recommendedName>
</protein>
<proteinExistence type="inferred from homology"/>
<evidence type="ECO:0000256" key="6">
    <source>
        <dbReference type="ARBA" id="ARBA00022912"/>
    </source>
</evidence>